<dbReference type="FunFam" id="1.10.10.2830:FF:000001">
    <property type="entry name" value="Chromosome partitioning protein ParB"/>
    <property type="match status" value="1"/>
</dbReference>
<keyword evidence="4" id="KW-0132">Cell division</keyword>
<comment type="subcellular location">
    <subcellularLocation>
        <location evidence="1">Cytoplasm</location>
        <location evidence="1">Nucleoid</location>
    </subcellularLocation>
</comment>
<name>A0A916QJ02_9LACO</name>
<dbReference type="InterPro" id="IPR004437">
    <property type="entry name" value="ParB/RepB/Spo0J"/>
</dbReference>
<feature type="domain" description="HTH cro/C1-type" evidence="9">
    <location>
        <begin position="124"/>
        <end position="149"/>
    </location>
</feature>
<dbReference type="InterPro" id="IPR050336">
    <property type="entry name" value="Chromosome_partition/occlusion"/>
</dbReference>
<sequence length="295" mass="33403">MSLFSFNRRQEVPKNKQIHDLELAKIVPNRYQPRKRFSDESIRELAETLKKDGLLQPIVVRENEQGYELIAGERRYRAAQSLGWTTIPAIINNLTDDESASLALIENLQRENLNPIDEAQAYSNLMELNHLTQTELAKEIGKSQSYVANKLRLLKLEPDVQSYLASGKLSARHGRALVNLPAEDQIKALHEILAEDLTVKETENMAADLPAYFEAKEQAKAAQKAAEEAAEKEAAKAAKAKEKPRIVKRLPKDLQVQVNTIKHAVKLARESGIKVVVHEDKDPDDYKIMIELKRK</sequence>
<feature type="coiled-coil region" evidence="8">
    <location>
        <begin position="212"/>
        <end position="243"/>
    </location>
</feature>
<dbReference type="Gene3D" id="1.10.10.2830">
    <property type="match status" value="1"/>
</dbReference>
<keyword evidence="6" id="KW-0717">Septation</keyword>
<evidence type="ECO:0000256" key="5">
    <source>
        <dbReference type="ARBA" id="ARBA00023125"/>
    </source>
</evidence>
<keyword evidence="8" id="KW-0175">Coiled coil</keyword>
<dbReference type="RefSeq" id="WP_212780111.1">
    <property type="nucleotide sequence ID" value="NZ_BMAY01000002.1"/>
</dbReference>
<comment type="similarity">
    <text evidence="2">Belongs to the ParB family.</text>
</comment>
<dbReference type="CDD" id="cd16393">
    <property type="entry name" value="SPO0J_N"/>
    <property type="match status" value="1"/>
</dbReference>
<evidence type="ECO:0000256" key="7">
    <source>
        <dbReference type="ARBA" id="ARBA00023306"/>
    </source>
</evidence>
<accession>A0A916QJ02</accession>
<dbReference type="SMART" id="SM00470">
    <property type="entry name" value="ParB"/>
    <property type="match status" value="1"/>
</dbReference>
<dbReference type="GO" id="GO:0045881">
    <property type="term" value="P:positive regulation of sporulation resulting in formation of a cellular spore"/>
    <property type="evidence" value="ECO:0007669"/>
    <property type="project" value="TreeGrafter"/>
</dbReference>
<keyword evidence="11" id="KW-1185">Reference proteome</keyword>
<dbReference type="PROSITE" id="PS50943">
    <property type="entry name" value="HTH_CROC1"/>
    <property type="match status" value="1"/>
</dbReference>
<dbReference type="SUPFAM" id="SSF110849">
    <property type="entry name" value="ParB/Sulfiredoxin"/>
    <property type="match status" value="1"/>
</dbReference>
<dbReference type="Proteomes" id="UP000677218">
    <property type="component" value="Unassembled WGS sequence"/>
</dbReference>
<dbReference type="AlphaFoldDB" id="A0A916QJ02"/>
<evidence type="ECO:0000313" key="11">
    <source>
        <dbReference type="Proteomes" id="UP000677218"/>
    </source>
</evidence>
<dbReference type="Pfam" id="PF02195">
    <property type="entry name" value="ParB_N"/>
    <property type="match status" value="1"/>
</dbReference>
<dbReference type="Pfam" id="PF17762">
    <property type="entry name" value="HTH_ParB"/>
    <property type="match status" value="1"/>
</dbReference>
<evidence type="ECO:0000256" key="8">
    <source>
        <dbReference type="SAM" id="Coils"/>
    </source>
</evidence>
<dbReference type="GO" id="GO:0000917">
    <property type="term" value="P:division septum assembly"/>
    <property type="evidence" value="ECO:0007669"/>
    <property type="project" value="UniProtKB-KW"/>
</dbReference>
<gene>
    <name evidence="10" type="primary">parB_2</name>
    <name evidence="10" type="ORF">LCB40_02830</name>
</gene>
<dbReference type="InterPro" id="IPR041468">
    <property type="entry name" value="HTH_ParB/Spo0J"/>
</dbReference>
<dbReference type="InterPro" id="IPR036086">
    <property type="entry name" value="ParB/Sulfiredoxin_sf"/>
</dbReference>
<keyword evidence="3" id="KW-0963">Cytoplasm</keyword>
<dbReference type="InterPro" id="IPR003115">
    <property type="entry name" value="ParB_N"/>
</dbReference>
<dbReference type="GO" id="GO:0005694">
    <property type="term" value="C:chromosome"/>
    <property type="evidence" value="ECO:0007669"/>
    <property type="project" value="TreeGrafter"/>
</dbReference>
<dbReference type="PANTHER" id="PTHR33375">
    <property type="entry name" value="CHROMOSOME-PARTITIONING PROTEIN PARB-RELATED"/>
    <property type="match status" value="1"/>
</dbReference>
<dbReference type="GO" id="GO:0007059">
    <property type="term" value="P:chromosome segregation"/>
    <property type="evidence" value="ECO:0007669"/>
    <property type="project" value="TreeGrafter"/>
</dbReference>
<dbReference type="NCBIfam" id="TIGR04285">
    <property type="entry name" value="nucleoid_noc"/>
    <property type="match status" value="1"/>
</dbReference>
<evidence type="ECO:0000256" key="3">
    <source>
        <dbReference type="ARBA" id="ARBA00022490"/>
    </source>
</evidence>
<reference evidence="10" key="1">
    <citation type="submission" date="2020-08" db="EMBL/GenBank/DDBJ databases">
        <title>Taxonomic study for Lactobacillus species isolated from hardwood bark.</title>
        <authorList>
            <person name="Tohno M."/>
            <person name="Tanizawa Y."/>
        </authorList>
    </citation>
    <scope>NUCLEOTIDE SEQUENCE</scope>
    <source>
        <strain evidence="10">B40</strain>
    </source>
</reference>
<dbReference type="NCBIfam" id="TIGR00180">
    <property type="entry name" value="parB_part"/>
    <property type="match status" value="1"/>
</dbReference>
<protein>
    <submittedName>
        <fullName evidence="10">Chromosome partitioning protein ParB</fullName>
    </submittedName>
</protein>
<evidence type="ECO:0000256" key="4">
    <source>
        <dbReference type="ARBA" id="ARBA00022618"/>
    </source>
</evidence>
<dbReference type="Gene3D" id="3.90.1530.30">
    <property type="match status" value="1"/>
</dbReference>
<dbReference type="FunFam" id="3.90.1530.30:FF:000001">
    <property type="entry name" value="Chromosome partitioning protein ParB"/>
    <property type="match status" value="1"/>
</dbReference>
<proteinExistence type="inferred from homology"/>
<dbReference type="GO" id="GO:0003677">
    <property type="term" value="F:DNA binding"/>
    <property type="evidence" value="ECO:0007669"/>
    <property type="project" value="UniProtKB-KW"/>
</dbReference>
<evidence type="ECO:0000256" key="1">
    <source>
        <dbReference type="ARBA" id="ARBA00004453"/>
    </source>
</evidence>
<dbReference type="InterPro" id="IPR023705">
    <property type="entry name" value="Nucleoid_occlusion_protein"/>
</dbReference>
<comment type="caution">
    <text evidence="10">The sequence shown here is derived from an EMBL/GenBank/DDBJ whole genome shotgun (WGS) entry which is preliminary data.</text>
</comment>
<dbReference type="InterPro" id="IPR001387">
    <property type="entry name" value="Cro/C1-type_HTH"/>
</dbReference>
<organism evidence="10 11">
    <name type="scientific">Lactobacillus corticis</name>
    <dbReference type="NCBI Taxonomy" id="2201249"/>
    <lineage>
        <taxon>Bacteria</taxon>
        <taxon>Bacillati</taxon>
        <taxon>Bacillota</taxon>
        <taxon>Bacilli</taxon>
        <taxon>Lactobacillales</taxon>
        <taxon>Lactobacillaceae</taxon>
        <taxon>Lactobacillus</taxon>
    </lineage>
</organism>
<evidence type="ECO:0000256" key="6">
    <source>
        <dbReference type="ARBA" id="ARBA00023210"/>
    </source>
</evidence>
<dbReference type="PANTHER" id="PTHR33375:SF8">
    <property type="entry name" value="NUCLEOID OCCLUSION PROTEIN"/>
    <property type="match status" value="1"/>
</dbReference>
<keyword evidence="5" id="KW-0238">DNA-binding</keyword>
<dbReference type="EMBL" id="BMAY01000002">
    <property type="protein sequence ID" value="GFZ26403.1"/>
    <property type="molecule type" value="Genomic_DNA"/>
</dbReference>
<evidence type="ECO:0000256" key="2">
    <source>
        <dbReference type="ARBA" id="ARBA00006295"/>
    </source>
</evidence>
<evidence type="ECO:0000259" key="9">
    <source>
        <dbReference type="PROSITE" id="PS50943"/>
    </source>
</evidence>
<dbReference type="SUPFAM" id="SSF109709">
    <property type="entry name" value="KorB DNA-binding domain-like"/>
    <property type="match status" value="1"/>
</dbReference>
<evidence type="ECO:0000313" key="10">
    <source>
        <dbReference type="EMBL" id="GFZ26403.1"/>
    </source>
</evidence>
<dbReference type="GO" id="GO:0009295">
    <property type="term" value="C:nucleoid"/>
    <property type="evidence" value="ECO:0007669"/>
    <property type="project" value="UniProtKB-SubCell"/>
</dbReference>
<keyword evidence="7" id="KW-0131">Cell cycle</keyword>